<protein>
    <submittedName>
        <fullName evidence="8">Aminofutalosine synthase MqnE</fullName>
    </submittedName>
</protein>
<evidence type="ECO:0000256" key="4">
    <source>
        <dbReference type="ARBA" id="ARBA00022723"/>
    </source>
</evidence>
<dbReference type="NCBIfam" id="NF006276">
    <property type="entry name" value="PRK08444.1"/>
    <property type="match status" value="1"/>
</dbReference>
<evidence type="ECO:0000256" key="2">
    <source>
        <dbReference type="ARBA" id="ARBA00022485"/>
    </source>
</evidence>
<evidence type="ECO:0000256" key="6">
    <source>
        <dbReference type="ARBA" id="ARBA00023014"/>
    </source>
</evidence>
<accession>A0ABT4VCS8</accession>
<dbReference type="PIRSF" id="PIRSF004762">
    <property type="entry name" value="CHP00423"/>
    <property type="match status" value="1"/>
</dbReference>
<dbReference type="NCBIfam" id="TIGR00423">
    <property type="entry name" value="CofH family radical SAM protein"/>
    <property type="match status" value="1"/>
</dbReference>
<dbReference type="PANTHER" id="PTHR43076">
    <property type="entry name" value="FO SYNTHASE (COFH)"/>
    <property type="match status" value="1"/>
</dbReference>
<dbReference type="PROSITE" id="PS51918">
    <property type="entry name" value="RADICAL_SAM"/>
    <property type="match status" value="1"/>
</dbReference>
<evidence type="ECO:0000256" key="3">
    <source>
        <dbReference type="ARBA" id="ARBA00022691"/>
    </source>
</evidence>
<comment type="cofactor">
    <cofactor evidence="1">
        <name>[4Fe-4S] cluster</name>
        <dbReference type="ChEBI" id="CHEBI:49883"/>
    </cofactor>
</comment>
<dbReference type="Gene3D" id="3.20.20.70">
    <property type="entry name" value="Aldolase class I"/>
    <property type="match status" value="1"/>
</dbReference>
<reference evidence="8 9" key="1">
    <citation type="submission" date="2023-01" db="EMBL/GenBank/DDBJ databases">
        <title>Description of Helicobacter ibis sp. nov. isolated from faecal droppings of black-faced ibis (Theristicus melanopis).</title>
        <authorList>
            <person name="Lopez-Cantillo M."/>
            <person name="Vidal-Veuthey B."/>
            <person name="Mella A."/>
            <person name="De La Haba R."/>
            <person name="Collado L."/>
        </authorList>
    </citation>
    <scope>NUCLEOTIDE SEQUENCE [LARGE SCALE GENOMIC DNA]</scope>
    <source>
        <strain evidence="8 9">A82</strain>
    </source>
</reference>
<dbReference type="SFLD" id="SFLDF00343">
    <property type="entry name" value="aminofutalosine_synthase_(mqnE"/>
    <property type="match status" value="1"/>
</dbReference>
<name>A0ABT4VCS8_9HELI</name>
<dbReference type="InterPro" id="IPR034405">
    <property type="entry name" value="F420"/>
</dbReference>
<dbReference type="Pfam" id="PF19288">
    <property type="entry name" value="CofH_C"/>
    <property type="match status" value="1"/>
</dbReference>
<dbReference type="EMBL" id="JAQHXR010000001">
    <property type="protein sequence ID" value="MDA3968505.1"/>
    <property type="molecule type" value="Genomic_DNA"/>
</dbReference>
<keyword evidence="3" id="KW-0949">S-adenosyl-L-methionine</keyword>
<evidence type="ECO:0000259" key="7">
    <source>
        <dbReference type="PROSITE" id="PS51918"/>
    </source>
</evidence>
<sequence length="351" mass="40195">MINFEEALKLYDLDIYTLGNMANEIREKYFDKKVFFNSNRHINPTNECVDFCRFCGFSSHRKNPNPYTRNKEEVLKEAEDSINNGALELHIVGAHNPKLNLAWYCDVFLELKNRFPQIHLKALTAAEVNYLANLENISYKKVLEKMAENGVDSMPGGGAEIFDEQVREYVCKGKVDSKTWLEIHGYWHSLGKKSNATMLFGHVESREHRIDHLFRLYAQQEKSGGFNAFIPLVYQKHNNFLNVKEFPTGQEILKTISISRIILSNIPHIKAYWATLGINMALLAQEFGADDIDGTIQRESIQSASGSKSLNGISKRELVSFICDSGFIPVERDSLYNEIHTYSREEINAIL</sequence>
<proteinExistence type="predicted"/>
<keyword evidence="6" id="KW-0411">Iron-sulfur</keyword>
<evidence type="ECO:0000256" key="5">
    <source>
        <dbReference type="ARBA" id="ARBA00023004"/>
    </source>
</evidence>
<dbReference type="PANTHER" id="PTHR43076:SF7">
    <property type="entry name" value="AMINODEOXYFUTALOSINE SYNTHASE"/>
    <property type="match status" value="1"/>
</dbReference>
<dbReference type="Proteomes" id="UP001210261">
    <property type="component" value="Unassembled WGS sequence"/>
</dbReference>
<keyword evidence="4" id="KW-0479">Metal-binding</keyword>
<feature type="domain" description="Radical SAM core" evidence="7">
    <location>
        <begin position="34"/>
        <end position="267"/>
    </location>
</feature>
<comment type="caution">
    <text evidence="8">The sequence shown here is derived from an EMBL/GenBank/DDBJ whole genome shotgun (WGS) entry which is preliminary data.</text>
</comment>
<dbReference type="InterPro" id="IPR020050">
    <property type="entry name" value="FO_synthase_su2"/>
</dbReference>
<evidence type="ECO:0000256" key="1">
    <source>
        <dbReference type="ARBA" id="ARBA00001966"/>
    </source>
</evidence>
<dbReference type="SFLD" id="SFLDG01389">
    <property type="entry name" value="menaquinone_synthsis_involved"/>
    <property type="match status" value="1"/>
</dbReference>
<dbReference type="InterPro" id="IPR058240">
    <property type="entry name" value="rSAM_sf"/>
</dbReference>
<dbReference type="SFLD" id="SFLDG01064">
    <property type="entry name" value="F420__menaquinone_cofactor_bio"/>
    <property type="match status" value="1"/>
</dbReference>
<dbReference type="InterPro" id="IPR045567">
    <property type="entry name" value="CofH/MnqC-like_C"/>
</dbReference>
<dbReference type="SUPFAM" id="SSF102114">
    <property type="entry name" value="Radical SAM enzymes"/>
    <property type="match status" value="1"/>
</dbReference>
<evidence type="ECO:0000313" key="8">
    <source>
        <dbReference type="EMBL" id="MDA3968505.1"/>
    </source>
</evidence>
<dbReference type="InterPro" id="IPR013785">
    <property type="entry name" value="Aldolase_TIM"/>
</dbReference>
<evidence type="ECO:0000313" key="9">
    <source>
        <dbReference type="Proteomes" id="UP001210261"/>
    </source>
</evidence>
<gene>
    <name evidence="8" type="primary">mqnE</name>
    <name evidence="8" type="ORF">PF021_02325</name>
</gene>
<dbReference type="RefSeq" id="WP_271020791.1">
    <property type="nucleotide sequence ID" value="NZ_JAQHXR010000001.1"/>
</dbReference>
<keyword evidence="9" id="KW-1185">Reference proteome</keyword>
<keyword evidence="2" id="KW-0004">4Fe-4S</keyword>
<keyword evidence="5" id="KW-0408">Iron</keyword>
<organism evidence="8 9">
    <name type="scientific">Helicobacter ibis</name>
    <dbReference type="NCBI Taxonomy" id="2962633"/>
    <lineage>
        <taxon>Bacteria</taxon>
        <taxon>Pseudomonadati</taxon>
        <taxon>Campylobacterota</taxon>
        <taxon>Epsilonproteobacteria</taxon>
        <taxon>Campylobacterales</taxon>
        <taxon>Helicobacteraceae</taxon>
        <taxon>Helicobacter</taxon>
    </lineage>
</organism>
<dbReference type="InterPro" id="IPR022432">
    <property type="entry name" value="MqnE"/>
</dbReference>
<dbReference type="InterPro" id="IPR007197">
    <property type="entry name" value="rSAM"/>
</dbReference>
<dbReference type="Pfam" id="PF04055">
    <property type="entry name" value="Radical_SAM"/>
    <property type="match status" value="1"/>
</dbReference>
<dbReference type="SFLD" id="SFLDS00029">
    <property type="entry name" value="Radical_SAM"/>
    <property type="match status" value="1"/>
</dbReference>
<dbReference type="NCBIfam" id="TIGR03700">
    <property type="entry name" value="mena_SCO4494"/>
    <property type="match status" value="1"/>
</dbReference>